<dbReference type="Gene3D" id="1.20.930.20">
    <property type="entry name" value="Adaptor protein Cbl, N-terminal domain"/>
    <property type="match status" value="1"/>
</dbReference>
<proteinExistence type="predicted"/>
<dbReference type="InterPro" id="IPR019734">
    <property type="entry name" value="TPR_rpt"/>
</dbReference>
<evidence type="ECO:0000313" key="2">
    <source>
        <dbReference type="EMBL" id="KDR84308.1"/>
    </source>
</evidence>
<dbReference type="SUPFAM" id="SSF52540">
    <property type="entry name" value="P-loop containing nucleoside triphosphate hydrolases"/>
    <property type="match status" value="1"/>
</dbReference>
<dbReference type="InterPro" id="IPR027417">
    <property type="entry name" value="P-loop_NTPase"/>
</dbReference>
<dbReference type="InterPro" id="IPR059179">
    <property type="entry name" value="MLKL-like_MCAfunc"/>
</dbReference>
<dbReference type="SMART" id="SM00028">
    <property type="entry name" value="TPR"/>
    <property type="match status" value="3"/>
</dbReference>
<dbReference type="InterPro" id="IPR049052">
    <property type="entry name" value="nSTAND1"/>
</dbReference>
<gene>
    <name evidence="2" type="ORF">GALMADRAFT_237072</name>
</gene>
<dbReference type="OrthoDB" id="3052556at2759"/>
<dbReference type="PANTHER" id="PTHR47691:SF3">
    <property type="entry name" value="HTH-TYPE TRANSCRIPTIONAL REGULATOR RV0890C-RELATED"/>
    <property type="match status" value="1"/>
</dbReference>
<dbReference type="GO" id="GO:0007166">
    <property type="term" value="P:cell surface receptor signaling pathway"/>
    <property type="evidence" value="ECO:0007669"/>
    <property type="project" value="InterPro"/>
</dbReference>
<dbReference type="Proteomes" id="UP000027222">
    <property type="component" value="Unassembled WGS sequence"/>
</dbReference>
<organism evidence="2 3">
    <name type="scientific">Galerina marginata (strain CBS 339.88)</name>
    <dbReference type="NCBI Taxonomy" id="685588"/>
    <lineage>
        <taxon>Eukaryota</taxon>
        <taxon>Fungi</taxon>
        <taxon>Dikarya</taxon>
        <taxon>Basidiomycota</taxon>
        <taxon>Agaricomycotina</taxon>
        <taxon>Agaricomycetes</taxon>
        <taxon>Agaricomycetidae</taxon>
        <taxon>Agaricales</taxon>
        <taxon>Agaricineae</taxon>
        <taxon>Strophariaceae</taxon>
        <taxon>Galerina</taxon>
    </lineage>
</organism>
<dbReference type="InterPro" id="IPR011990">
    <property type="entry name" value="TPR-like_helical_dom_sf"/>
</dbReference>
<keyword evidence="3" id="KW-1185">Reference proteome</keyword>
<dbReference type="Gene3D" id="1.25.40.10">
    <property type="entry name" value="Tetratricopeptide repeat domain"/>
    <property type="match status" value="1"/>
</dbReference>
<dbReference type="InterPro" id="IPR036537">
    <property type="entry name" value="Adaptor_Cbl_N_dom_sf"/>
</dbReference>
<dbReference type="HOGENOM" id="CLU_010537_0_0_1"/>
<protein>
    <recommendedName>
        <fullName evidence="1">Novel STAND NTPase 1 domain-containing protein</fullName>
    </recommendedName>
</protein>
<reference evidence="3" key="1">
    <citation type="journal article" date="2014" name="Proc. Natl. Acad. Sci. U.S.A.">
        <title>Extensive sampling of basidiomycete genomes demonstrates inadequacy of the white-rot/brown-rot paradigm for wood decay fungi.</title>
        <authorList>
            <person name="Riley R."/>
            <person name="Salamov A.A."/>
            <person name="Brown D.W."/>
            <person name="Nagy L.G."/>
            <person name="Floudas D."/>
            <person name="Held B.W."/>
            <person name="Levasseur A."/>
            <person name="Lombard V."/>
            <person name="Morin E."/>
            <person name="Otillar R."/>
            <person name="Lindquist E.A."/>
            <person name="Sun H."/>
            <person name="LaButti K.M."/>
            <person name="Schmutz J."/>
            <person name="Jabbour D."/>
            <person name="Luo H."/>
            <person name="Baker S.E."/>
            <person name="Pisabarro A.G."/>
            <person name="Walton J.D."/>
            <person name="Blanchette R.A."/>
            <person name="Henrissat B."/>
            <person name="Martin F."/>
            <person name="Cullen D."/>
            <person name="Hibbett D.S."/>
            <person name="Grigoriev I.V."/>
        </authorList>
    </citation>
    <scope>NUCLEOTIDE SEQUENCE [LARGE SCALE GENOMIC DNA]</scope>
    <source>
        <strain evidence="3">CBS 339.88</strain>
    </source>
</reference>
<dbReference type="SUPFAM" id="SSF48452">
    <property type="entry name" value="TPR-like"/>
    <property type="match status" value="2"/>
</dbReference>
<dbReference type="Gene3D" id="3.40.50.300">
    <property type="entry name" value="P-loop containing nucleotide triphosphate hydrolases"/>
    <property type="match status" value="1"/>
</dbReference>
<dbReference type="CDD" id="cd21037">
    <property type="entry name" value="MLKL_NTD"/>
    <property type="match status" value="1"/>
</dbReference>
<dbReference type="Pfam" id="PF20703">
    <property type="entry name" value="nSTAND1"/>
    <property type="match status" value="1"/>
</dbReference>
<feature type="domain" description="Novel STAND NTPase 1" evidence="1">
    <location>
        <begin position="286"/>
        <end position="429"/>
    </location>
</feature>
<evidence type="ECO:0000313" key="3">
    <source>
        <dbReference type="Proteomes" id="UP000027222"/>
    </source>
</evidence>
<dbReference type="STRING" id="685588.A0A067TZ10"/>
<evidence type="ECO:0000259" key="1">
    <source>
        <dbReference type="Pfam" id="PF20703"/>
    </source>
</evidence>
<dbReference type="PANTHER" id="PTHR47691">
    <property type="entry name" value="REGULATOR-RELATED"/>
    <property type="match status" value="1"/>
</dbReference>
<sequence length="1003" mass="111011">MSAGCFSWCPLPSRWSSKKRLEETKSDEKLPEDQLAVVLKMTEHTAAGNQIMNRNVDMKPPENTPSVVPTRTQYVTASAKEVLSLLQSAAGVIPVPLLQESIDVALKIIEVCEEASAVESKVKELQDRVGHLMVVILTHVTAGNEEGSKEVVVKAAKSIEGDIKGLLSTLETINGDLGKIREQNGWVIAIYKDLNMNTVEDCLNRLSTALEKFKLANDLRDSDLLQELHARLGKMANTVDDISKDMKTVITKVNKLDDRFEEVFKRSATVSQSDAVARQQIPLKPEVFYGREALVEEISQFLMKEETSRVCILGPGGMGKTSVSLAVIESSLVQDRFPHGNYVWVPCIGATSTSLFLETLYVQLRVPGDKQVTLEKIMTELSTSTDPRLLILDNFETPWNAPGGTQKQVEDILRTLAKLDHIAMLVTMRGSRPPCHHAIKWHSKNIEPTDEESCLRIFHDINPSSINDPDVGYLLRVLGHMPFAVTLMANLAEDGQSTAKDLLIAWSDSGPTLLSDNPEQSMNRSISLSVDSDLVQRNPNAVLLLSILSLLPAGTTKENLRWWAPALTTTMILSATATLSKAGLLVENERKDTDSPVLFVVPVVQSFMQHKRIEDDLRKQTYLSCCQFVLDHGCRYDDPAFFHNSKVLAADDTNIQTILFSSSTLLHPTPSDKTIEALIAFCWHRYDTKPDPEMAKYAVAAAETYGVNSHIASALWCLGTTYYDIGKYDLSYDLLQKAYRLFNGLPNADPELQRLGGRCGMDLVLAAGFIGNRNELVLLAFEVKERCANLSDDIRGQSLVSVGGALHRATRRQEALSYLDQGRALLRAVNNAPHLAAACQVIGSIHYEECSLSEALDATKEAWRLAETTGIPALQAAVVAQLCWILLSVDRDAEVWNYLETYLMKARHIGNPGTIADALECMGYWYLRQGAYQNAYSAYEAAARNYLDSSTSWAEQICKNNMAKINRKQADPDSVIGFNRPTAIINESLFYPLPVSDVSISSL</sequence>
<dbReference type="EMBL" id="KL142368">
    <property type="protein sequence ID" value="KDR84308.1"/>
    <property type="molecule type" value="Genomic_DNA"/>
</dbReference>
<name>A0A067TZ10_GALM3</name>
<dbReference type="AlphaFoldDB" id="A0A067TZ10"/>
<accession>A0A067TZ10</accession>